<evidence type="ECO:0000313" key="2">
    <source>
        <dbReference type="EMBL" id="UYT10572.1"/>
    </source>
</evidence>
<name>A0AA46YRI4_9LACT</name>
<dbReference type="InterPro" id="IPR040819">
    <property type="entry name" value="Rol_Rep_N"/>
</dbReference>
<dbReference type="Proteomes" id="UP001164042">
    <property type="component" value="Chromosome"/>
</dbReference>
<proteinExistence type="predicted"/>
<accession>A0AA46YRI4</accession>
<protein>
    <recommendedName>
        <fullName evidence="1">Rolling Circle replication initiation protein N-terminal domain-containing protein</fullName>
    </recommendedName>
</protein>
<feature type="domain" description="Rolling Circle replication initiation protein N-terminal" evidence="1">
    <location>
        <begin position="11"/>
        <end position="85"/>
    </location>
</feature>
<evidence type="ECO:0000259" key="1">
    <source>
        <dbReference type="Pfam" id="PF18106"/>
    </source>
</evidence>
<dbReference type="EMBL" id="CP109635">
    <property type="protein sequence ID" value="UYT10572.1"/>
    <property type="molecule type" value="Genomic_DNA"/>
</dbReference>
<organism evidence="2 3">
    <name type="scientific">Lactococcus garvieae</name>
    <dbReference type="NCBI Taxonomy" id="1363"/>
    <lineage>
        <taxon>Bacteria</taxon>
        <taxon>Bacillati</taxon>
        <taxon>Bacillota</taxon>
        <taxon>Bacilli</taxon>
        <taxon>Lactobacillales</taxon>
        <taxon>Streptococcaceae</taxon>
        <taxon>Lactococcus</taxon>
    </lineage>
</organism>
<gene>
    <name evidence="2" type="ORF">OF801_01125</name>
</gene>
<dbReference type="RefSeq" id="WP_264308333.1">
    <property type="nucleotide sequence ID" value="NZ_CP109635.1"/>
</dbReference>
<dbReference type="AlphaFoldDB" id="A0AA46YRI4"/>
<reference evidence="2" key="1">
    <citation type="submission" date="2022-10" db="EMBL/GenBank/DDBJ databases">
        <title>Genome assembly of Lactococcus garvieae isolates from cricket gut.</title>
        <authorList>
            <person name="Luecke A.R."/>
            <person name="Brown A.M.V."/>
            <person name="Wakeman C.A."/>
        </authorList>
    </citation>
    <scope>NUCLEOTIDE SEQUENCE</scope>
    <source>
        <strain evidence="2">Alexii-11_2</strain>
    </source>
</reference>
<sequence length="95" mass="10882">MNTKPKAAVTVLIDYLKIRLKTFQYENVVKKLLQMPLDKFNAGRGGGQGYPCRIEYGNIKAYYQLEDIEHEENIDMSALMEIIGKKERKIGIISS</sequence>
<evidence type="ECO:0000313" key="3">
    <source>
        <dbReference type="Proteomes" id="UP001164042"/>
    </source>
</evidence>
<dbReference type="Pfam" id="PF18106">
    <property type="entry name" value="Rol_Rep_N"/>
    <property type="match status" value="1"/>
</dbReference>